<feature type="region of interest" description="Disordered" evidence="1">
    <location>
        <begin position="291"/>
        <end position="319"/>
    </location>
</feature>
<evidence type="ECO:0000256" key="1">
    <source>
        <dbReference type="SAM" id="MobiDB-lite"/>
    </source>
</evidence>
<sequence>MASALSQVSQPVGNNASALSAPANQNNQEDLQFVGRMIKPAEVGQIWNSPSPQENLIPVINKYIEFQKTQNSTFDQYDEYENWFENEEKLLLADYILQNLTFACDELQLSQNHYAVALILNAFIDVALIKETHRSDYDKFSTQTRFTLLRNFCQEQFQAKVIQRHHVKQIIDFAHNTIFKHLALFESVFNQKRKETVKSIKVTLPEQQVAGNLQTNCQEIVEERHDDENQRSQQDFYQDQDDQKNEEQEQEDEIDPDDPLYGLEQRLRHMNLDEDSRRIIKEKLEEANSKIKNALEDRQRNLDSKLGDKGGAAAGQKKK</sequence>
<organism evidence="2 3">
    <name type="scientific">Stylonychia lemnae</name>
    <name type="common">Ciliate</name>
    <dbReference type="NCBI Taxonomy" id="5949"/>
    <lineage>
        <taxon>Eukaryota</taxon>
        <taxon>Sar</taxon>
        <taxon>Alveolata</taxon>
        <taxon>Ciliophora</taxon>
        <taxon>Intramacronucleata</taxon>
        <taxon>Spirotrichea</taxon>
        <taxon>Stichotrichia</taxon>
        <taxon>Sporadotrichida</taxon>
        <taxon>Oxytrichidae</taxon>
        <taxon>Stylonychinae</taxon>
        <taxon>Stylonychia</taxon>
    </lineage>
</organism>
<dbReference type="EMBL" id="CCKQ01017469">
    <property type="protein sequence ID" value="CDW89368.1"/>
    <property type="molecule type" value="Genomic_DNA"/>
</dbReference>
<feature type="compositionally biased region" description="Acidic residues" evidence="1">
    <location>
        <begin position="248"/>
        <end position="258"/>
    </location>
</feature>
<dbReference type="InParanoid" id="A0A078B729"/>
<name>A0A078B729_STYLE</name>
<dbReference type="AlphaFoldDB" id="A0A078B729"/>
<keyword evidence="3" id="KW-1185">Reference proteome</keyword>
<proteinExistence type="predicted"/>
<evidence type="ECO:0000313" key="2">
    <source>
        <dbReference type="EMBL" id="CDW89368.1"/>
    </source>
</evidence>
<reference evidence="2 3" key="1">
    <citation type="submission" date="2014-06" db="EMBL/GenBank/DDBJ databases">
        <authorList>
            <person name="Swart Estienne"/>
        </authorList>
    </citation>
    <scope>NUCLEOTIDE SEQUENCE [LARGE SCALE GENOMIC DNA]</scope>
    <source>
        <strain evidence="2 3">130c</strain>
    </source>
</reference>
<accession>A0A078B729</accession>
<gene>
    <name evidence="2" type="primary">Contig1404.g1540</name>
    <name evidence="2" type="ORF">STYLEM_18500</name>
</gene>
<feature type="region of interest" description="Disordered" evidence="1">
    <location>
        <begin position="224"/>
        <end position="260"/>
    </location>
</feature>
<protein>
    <submittedName>
        <fullName evidence="2">Uncharacterized protein</fullName>
    </submittedName>
</protein>
<feature type="compositionally biased region" description="Basic and acidic residues" evidence="1">
    <location>
        <begin position="291"/>
        <end position="308"/>
    </location>
</feature>
<evidence type="ECO:0000313" key="3">
    <source>
        <dbReference type="Proteomes" id="UP000039865"/>
    </source>
</evidence>
<dbReference type="Proteomes" id="UP000039865">
    <property type="component" value="Unassembled WGS sequence"/>
</dbReference>